<dbReference type="InterPro" id="IPR044295">
    <property type="entry name" value="BIM1/2/3"/>
</dbReference>
<dbReference type="PANTHER" id="PTHR46412:SF3">
    <property type="entry name" value="TRANSCRIPTION FACTOR BIM1"/>
    <property type="match status" value="1"/>
</dbReference>
<organism evidence="7 8">
    <name type="scientific">Fraxinus pennsylvanica</name>
    <dbReference type="NCBI Taxonomy" id="56036"/>
    <lineage>
        <taxon>Eukaryota</taxon>
        <taxon>Viridiplantae</taxon>
        <taxon>Streptophyta</taxon>
        <taxon>Embryophyta</taxon>
        <taxon>Tracheophyta</taxon>
        <taxon>Spermatophyta</taxon>
        <taxon>Magnoliopsida</taxon>
        <taxon>eudicotyledons</taxon>
        <taxon>Gunneridae</taxon>
        <taxon>Pentapetalae</taxon>
        <taxon>asterids</taxon>
        <taxon>lamiids</taxon>
        <taxon>Lamiales</taxon>
        <taxon>Oleaceae</taxon>
        <taxon>Oleeae</taxon>
        <taxon>Fraxinus</taxon>
    </lineage>
</organism>
<dbReference type="GO" id="GO:0005634">
    <property type="term" value="C:nucleus"/>
    <property type="evidence" value="ECO:0007669"/>
    <property type="project" value="UniProtKB-SubCell"/>
</dbReference>
<evidence type="ECO:0000256" key="2">
    <source>
        <dbReference type="ARBA" id="ARBA00023015"/>
    </source>
</evidence>
<dbReference type="InterPro" id="IPR011598">
    <property type="entry name" value="bHLH_dom"/>
</dbReference>
<evidence type="ECO:0000256" key="3">
    <source>
        <dbReference type="ARBA" id="ARBA00023163"/>
    </source>
</evidence>
<evidence type="ECO:0000313" key="8">
    <source>
        <dbReference type="Proteomes" id="UP000834106"/>
    </source>
</evidence>
<evidence type="ECO:0000313" key="7">
    <source>
        <dbReference type="EMBL" id="CAI9754111.1"/>
    </source>
</evidence>
<keyword evidence="8" id="KW-1185">Reference proteome</keyword>
<comment type="subcellular location">
    <subcellularLocation>
        <location evidence="1">Nucleus</location>
    </subcellularLocation>
</comment>
<dbReference type="SUPFAM" id="SSF47459">
    <property type="entry name" value="HLH, helix-loop-helix DNA-binding domain"/>
    <property type="match status" value="1"/>
</dbReference>
<dbReference type="Proteomes" id="UP000834106">
    <property type="component" value="Chromosome 1"/>
</dbReference>
<feature type="region of interest" description="Disordered" evidence="5">
    <location>
        <begin position="266"/>
        <end position="307"/>
    </location>
</feature>
<evidence type="ECO:0000259" key="6">
    <source>
        <dbReference type="Pfam" id="PF00010"/>
    </source>
</evidence>
<dbReference type="GO" id="GO:0006351">
    <property type="term" value="P:DNA-templated transcription"/>
    <property type="evidence" value="ECO:0007669"/>
    <property type="project" value="InterPro"/>
</dbReference>
<evidence type="ECO:0000256" key="5">
    <source>
        <dbReference type="SAM" id="MobiDB-lite"/>
    </source>
</evidence>
<keyword evidence="2" id="KW-0805">Transcription regulation</keyword>
<keyword evidence="4" id="KW-0539">Nucleus</keyword>
<keyword evidence="3" id="KW-0804">Transcription</keyword>
<accession>A0AAD1YMG1</accession>
<name>A0AAD1YMG1_9LAMI</name>
<gene>
    <name evidence="7" type="ORF">FPE_LOCUS1542</name>
</gene>
<dbReference type="PANTHER" id="PTHR46412">
    <property type="entry name" value="BES1-INTERACTING MYC-LIKE PROTEIN"/>
    <property type="match status" value="1"/>
</dbReference>
<dbReference type="AlphaFoldDB" id="A0AAD1YMG1"/>
<proteinExistence type="predicted"/>
<dbReference type="GO" id="GO:0003700">
    <property type="term" value="F:DNA-binding transcription factor activity"/>
    <property type="evidence" value="ECO:0007669"/>
    <property type="project" value="InterPro"/>
</dbReference>
<reference evidence="7" key="1">
    <citation type="submission" date="2023-05" db="EMBL/GenBank/DDBJ databases">
        <authorList>
            <person name="Huff M."/>
        </authorList>
    </citation>
    <scope>NUCLEOTIDE SEQUENCE</scope>
</reference>
<evidence type="ECO:0000256" key="1">
    <source>
        <dbReference type="ARBA" id="ARBA00004123"/>
    </source>
</evidence>
<dbReference type="Gene3D" id="4.10.280.10">
    <property type="entry name" value="Helix-loop-helix DNA-binding domain"/>
    <property type="match status" value="1"/>
</dbReference>
<dbReference type="GO" id="GO:0046983">
    <property type="term" value="F:protein dimerization activity"/>
    <property type="evidence" value="ECO:0007669"/>
    <property type="project" value="InterPro"/>
</dbReference>
<dbReference type="Pfam" id="PF00010">
    <property type="entry name" value="HLH"/>
    <property type="match status" value="1"/>
</dbReference>
<sequence length="307" mass="34406">MCDCAVSFTSSSPSSIRKSLQLYRRILLPKRLRDIIPHSDQKRDKASFLLEVIEYIQILQEKVHKYESSYNVWNHEPSKFLKWSKSHIAESFIDHSRGMNPESNSASVFPSKFDENKTFASPTIPINGQNLVELETKTATNSKEREPSLRTKRAPDLPTMLHNIVSFGSTSIASYPVSPTPASDEDRTATWLQSQFLQNRSRETECIVADDKMKNQELTIESGTIGISTVYSRELLNTLTQALKNSGVDLSQANISVQIDLGKRAPVSSASTVKDDDDVPTSNKALPRSRAASTEESEQALKRLKTR</sequence>
<dbReference type="EMBL" id="OU503036">
    <property type="protein sequence ID" value="CAI9754111.1"/>
    <property type="molecule type" value="Genomic_DNA"/>
</dbReference>
<dbReference type="InterPro" id="IPR036638">
    <property type="entry name" value="HLH_DNA-bd_sf"/>
</dbReference>
<evidence type="ECO:0000256" key="4">
    <source>
        <dbReference type="ARBA" id="ARBA00023242"/>
    </source>
</evidence>
<feature type="domain" description="BHLH" evidence="6">
    <location>
        <begin position="31"/>
        <end position="60"/>
    </location>
</feature>
<protein>
    <recommendedName>
        <fullName evidence="6">BHLH domain-containing protein</fullName>
    </recommendedName>
</protein>